<evidence type="ECO:0000256" key="1">
    <source>
        <dbReference type="ARBA" id="ARBA00004241"/>
    </source>
</evidence>
<evidence type="ECO:0000313" key="11">
    <source>
        <dbReference type="Proteomes" id="UP000189800"/>
    </source>
</evidence>
<feature type="domain" description="Trimeric autotransporter adhesin YadA-like C-terminal membrane anchor" evidence="9">
    <location>
        <begin position="793"/>
        <end position="853"/>
    </location>
</feature>
<organism evidence="10 11">
    <name type="scientific">Moraxella pluranimalium</name>
    <dbReference type="NCBI Taxonomy" id="470453"/>
    <lineage>
        <taxon>Bacteria</taxon>
        <taxon>Pseudomonadati</taxon>
        <taxon>Pseudomonadota</taxon>
        <taxon>Gammaproteobacteria</taxon>
        <taxon>Moraxellales</taxon>
        <taxon>Moraxellaceae</taxon>
        <taxon>Moraxella</taxon>
    </lineage>
</organism>
<keyword evidence="11" id="KW-1185">Reference proteome</keyword>
<dbReference type="OrthoDB" id="8607186at2"/>
<feature type="chain" id="PRO_5013340817" description="Trimeric autotransporter adhesin YadA-like C-terminal membrane anchor domain-containing protein" evidence="8">
    <location>
        <begin position="24"/>
        <end position="853"/>
    </location>
</feature>
<evidence type="ECO:0000256" key="4">
    <source>
        <dbReference type="ARBA" id="ARBA00022692"/>
    </source>
</evidence>
<evidence type="ECO:0000256" key="2">
    <source>
        <dbReference type="ARBA" id="ARBA00004442"/>
    </source>
</evidence>
<dbReference type="InterPro" id="IPR045584">
    <property type="entry name" value="Pilin-like"/>
</dbReference>
<name>A0A1T0CMT2_9GAMM</name>
<evidence type="ECO:0000256" key="6">
    <source>
        <dbReference type="ARBA" id="ARBA00023136"/>
    </source>
</evidence>
<evidence type="ECO:0000313" key="10">
    <source>
        <dbReference type="EMBL" id="OOS23635.1"/>
    </source>
</evidence>
<gene>
    <name evidence="10" type="ORF">B0680_06690</name>
</gene>
<dbReference type="Pfam" id="PF03895">
    <property type="entry name" value="YadA_anchor"/>
    <property type="match status" value="1"/>
</dbReference>
<protein>
    <recommendedName>
        <fullName evidence="9">Trimeric autotransporter adhesin YadA-like C-terminal membrane anchor domain-containing protein</fullName>
    </recommendedName>
</protein>
<dbReference type="RefSeq" id="WP_158078309.1">
    <property type="nucleotide sequence ID" value="NZ_MUYU01000015.1"/>
</dbReference>
<keyword evidence="6" id="KW-0472">Membrane</keyword>
<evidence type="ECO:0000256" key="7">
    <source>
        <dbReference type="ARBA" id="ARBA00023237"/>
    </source>
</evidence>
<comment type="subcellular location">
    <subcellularLocation>
        <location evidence="2">Cell outer membrane</location>
    </subcellularLocation>
    <subcellularLocation>
        <location evidence="1">Cell surface</location>
    </subcellularLocation>
</comment>
<proteinExistence type="predicted"/>
<evidence type="ECO:0000256" key="3">
    <source>
        <dbReference type="ARBA" id="ARBA00022452"/>
    </source>
</evidence>
<sequence length="853" mass="88615">MNFKKSTLATLVAGSMISMSSYAVTADELEPRVANLESQIGSKIEASVLTQKLEEVKVSNNTALNDKVSTTDFDTYKGEVTTALSEKASQTALEAVLQATQTVTTRLAETMRDGLTELEANKLDKAEFVTKSAAIQGQLDAQSEKLAAEETARTAAVKALNERVAAEETARAEAIATEVAAREAADEAIKIDLAAKADKTELAKTNEKVAELEANKLDKAEFVTKSAAIQGQLDAQSEKLAAEETARTAAVKALNERVAAEETARAEAIATEVAAREAADEAIKIDLAAKADKADYTAFKDATVAYLAGVDDFMTAADESLTILDNDLTALENTVAGIQQGNTDALNAETKAKIDSIGVVDDAFKDIYGDNPTLVDALKMVHEDLESKATTTQLNAKADTTYVDAQDAKLLKTISALADASQAAAEALEADKLDKAEFVTKSAAIQGQLDAQSEKLAAEETARTAAVKALNERVAAEETARAEAIATEVAAREAADEAIKIDLAAKADKSTVNELAATVDTKADKAKVDYLRELVITNGQSISKVDAAAAKAQTTANNAQTAANNAQVTADEALAGLDAKADKTAVTALENTVAAKADQATVNELAATVDTKADKAKVDYLRELVITNGQSISKVDAAAAKAQTAANNAQATADEALAGLDAKADKTAVTALENTVATKADQATVDTLAKVVDTKADKSALDAKADKTAVTALENTVATKADQATVDALTTVVGTKANASDVAALSATVATKADQSTVDALDKRVSNNTARIEELNNDLRSGLANQAALSGLFQPYNVGKVNVSVAVGGYKSSSAVAVGSGYRLNENVATKAGLAFNTNGGDVSYHAGVNFEW</sequence>
<dbReference type="EMBL" id="MUYU01000015">
    <property type="protein sequence ID" value="OOS23635.1"/>
    <property type="molecule type" value="Genomic_DNA"/>
</dbReference>
<reference evidence="10 11" key="1">
    <citation type="submission" date="2017-02" db="EMBL/GenBank/DDBJ databases">
        <title>Draft genome sequence of Moraxella pluranimalium CCUG 54913T type strain.</title>
        <authorList>
            <person name="Salva-Serra F."/>
            <person name="Engstrom-Jakobsson H."/>
            <person name="Thorell K."/>
            <person name="Jaen-Luchoro D."/>
            <person name="Gonzales-Siles L."/>
            <person name="Karlsson R."/>
            <person name="Yazdan S."/>
            <person name="Boulund F."/>
            <person name="Johnning A."/>
            <person name="Engstrand L."/>
            <person name="Kristiansson E."/>
            <person name="Moore E."/>
        </authorList>
    </citation>
    <scope>NUCLEOTIDE SEQUENCE [LARGE SCALE GENOMIC DNA]</scope>
    <source>
        <strain evidence="10 11">CCUG 54913</strain>
    </source>
</reference>
<evidence type="ECO:0000256" key="8">
    <source>
        <dbReference type="SAM" id="SignalP"/>
    </source>
</evidence>
<keyword evidence="4" id="KW-0812">Transmembrane</keyword>
<dbReference type="STRING" id="470453.B0680_06690"/>
<keyword evidence="5 8" id="KW-0732">Signal</keyword>
<dbReference type="SUPFAM" id="SSF54523">
    <property type="entry name" value="Pili subunits"/>
    <property type="match status" value="1"/>
</dbReference>
<evidence type="ECO:0000256" key="5">
    <source>
        <dbReference type="ARBA" id="ARBA00022729"/>
    </source>
</evidence>
<dbReference type="GO" id="GO:0009986">
    <property type="term" value="C:cell surface"/>
    <property type="evidence" value="ECO:0007669"/>
    <property type="project" value="UniProtKB-SubCell"/>
</dbReference>
<dbReference type="InterPro" id="IPR005594">
    <property type="entry name" value="YadA_C"/>
</dbReference>
<evidence type="ECO:0000259" key="9">
    <source>
        <dbReference type="Pfam" id="PF03895"/>
    </source>
</evidence>
<dbReference type="Proteomes" id="UP000189800">
    <property type="component" value="Unassembled WGS sequence"/>
</dbReference>
<dbReference type="Gene3D" id="3.30.1300.30">
    <property type="entry name" value="GSPII I/J protein-like"/>
    <property type="match status" value="1"/>
</dbReference>
<accession>A0A1T0CMT2</accession>
<comment type="caution">
    <text evidence="10">The sequence shown here is derived from an EMBL/GenBank/DDBJ whole genome shotgun (WGS) entry which is preliminary data.</text>
</comment>
<feature type="signal peptide" evidence="8">
    <location>
        <begin position="1"/>
        <end position="23"/>
    </location>
</feature>
<keyword evidence="3" id="KW-1134">Transmembrane beta strand</keyword>
<dbReference type="AlphaFoldDB" id="A0A1T0CMT2"/>
<keyword evidence="7" id="KW-0998">Cell outer membrane</keyword>
<dbReference type="GO" id="GO:0009279">
    <property type="term" value="C:cell outer membrane"/>
    <property type="evidence" value="ECO:0007669"/>
    <property type="project" value="UniProtKB-SubCell"/>
</dbReference>